<dbReference type="Pfam" id="PF02517">
    <property type="entry name" value="Rce1-like"/>
    <property type="match status" value="1"/>
</dbReference>
<keyword evidence="1" id="KW-0472">Membrane</keyword>
<feature type="transmembrane region" description="Helical" evidence="1">
    <location>
        <begin position="207"/>
        <end position="225"/>
    </location>
</feature>
<dbReference type="KEGG" id="elim:B2M23_13755"/>
<dbReference type="GO" id="GO:0008237">
    <property type="term" value="F:metallopeptidase activity"/>
    <property type="evidence" value="ECO:0007669"/>
    <property type="project" value="UniProtKB-KW"/>
</dbReference>
<feature type="transmembrane region" description="Helical" evidence="1">
    <location>
        <begin position="152"/>
        <end position="172"/>
    </location>
</feature>
<feature type="transmembrane region" description="Helical" evidence="1">
    <location>
        <begin position="42"/>
        <end position="62"/>
    </location>
</feature>
<proteinExistence type="predicted"/>
<dbReference type="GeneID" id="68362531"/>
<name>A0AAC9QVL3_EUBLI</name>
<keyword evidence="3" id="KW-0378">Hydrolase</keyword>
<keyword evidence="3" id="KW-0645">Protease</keyword>
<dbReference type="Proteomes" id="UP000192391">
    <property type="component" value="Chromosome"/>
</dbReference>
<feature type="domain" description="CAAX prenyl protease 2/Lysostaphin resistance protein A-like" evidence="2">
    <location>
        <begin position="111"/>
        <end position="216"/>
    </location>
</feature>
<organism evidence="3 4">
    <name type="scientific">Eubacterium limosum</name>
    <dbReference type="NCBI Taxonomy" id="1736"/>
    <lineage>
        <taxon>Bacteria</taxon>
        <taxon>Bacillati</taxon>
        <taxon>Bacillota</taxon>
        <taxon>Clostridia</taxon>
        <taxon>Eubacteriales</taxon>
        <taxon>Eubacteriaceae</taxon>
        <taxon>Eubacterium</taxon>
    </lineage>
</organism>
<keyword evidence="1" id="KW-0812">Transmembrane</keyword>
<dbReference type="GO" id="GO:0080120">
    <property type="term" value="P:CAAX-box protein maturation"/>
    <property type="evidence" value="ECO:0007669"/>
    <property type="project" value="UniProtKB-ARBA"/>
</dbReference>
<keyword evidence="3" id="KW-0482">Metalloprotease</keyword>
<accession>A0AAC9QVL3</accession>
<dbReference type="RefSeq" id="WP_013379546.1">
    <property type="nucleotide sequence ID" value="NZ_CP019962.1"/>
</dbReference>
<protein>
    <submittedName>
        <fullName evidence="3">CPBP family intramembrane metalloprotease</fullName>
    </submittedName>
</protein>
<evidence type="ECO:0000313" key="3">
    <source>
        <dbReference type="EMBL" id="ARD66532.1"/>
    </source>
</evidence>
<feature type="transmembrane region" description="Helical" evidence="1">
    <location>
        <begin position="12"/>
        <end position="30"/>
    </location>
</feature>
<feature type="transmembrane region" description="Helical" evidence="1">
    <location>
        <begin position="114"/>
        <end position="140"/>
    </location>
</feature>
<dbReference type="InterPro" id="IPR003675">
    <property type="entry name" value="Rce1/LyrA-like_dom"/>
</dbReference>
<gene>
    <name evidence="3" type="ORF">B2M23_13755</name>
</gene>
<dbReference type="EMBL" id="CP019962">
    <property type="protein sequence ID" value="ARD66532.1"/>
    <property type="molecule type" value="Genomic_DNA"/>
</dbReference>
<sequence>MDLLKNGCRRHGILAALVLGVAAIAVLFGFEVLLIRGLGLPGILSATAIRFILGALMILLLLKLEVAEKLGFTGKGLGKSLLLAWPFFLLFAGILALSFISANVSDKGISWSWLLAQIVFMTSVAFFEELVFRAGVVNLVKNGLGASRSSSIKTAVIAGLIFSLAHCLNLIGQADLSYTLTQVISNFGMGLFLSTIYLRTGNLVGPMIFHAVNDIVPAVAVEYLAGSPSASAGAAGGVSPTVLVTFVLYVGLSAFYLRRVGKKQS</sequence>
<feature type="transmembrane region" description="Helical" evidence="1">
    <location>
        <begin position="237"/>
        <end position="257"/>
    </location>
</feature>
<reference evidence="4" key="1">
    <citation type="journal article" date="2017" name="Sci. Rep.">
        <title>Determination of the Genome and Primary Transcriptome of Syngas Fermenting Eubacterium limosum ATCC 8486.</title>
        <authorList>
            <person name="Song Y."/>
            <person name="Shin J."/>
            <person name="Jeong Y."/>
            <person name="Jin S."/>
            <person name="Lee J.K."/>
            <person name="Kim D.R."/>
            <person name="Kim S.C."/>
            <person name="Cho S."/>
            <person name="Cho B.K."/>
        </authorList>
    </citation>
    <scope>NUCLEOTIDE SEQUENCE [LARGE SCALE GENOMIC DNA]</scope>
    <source>
        <strain evidence="4">ATCC 8486</strain>
    </source>
</reference>
<keyword evidence="1" id="KW-1133">Transmembrane helix</keyword>
<dbReference type="AlphaFoldDB" id="A0AAC9QVL3"/>
<evidence type="ECO:0000259" key="2">
    <source>
        <dbReference type="Pfam" id="PF02517"/>
    </source>
</evidence>
<evidence type="ECO:0000256" key="1">
    <source>
        <dbReference type="SAM" id="Phobius"/>
    </source>
</evidence>
<feature type="transmembrane region" description="Helical" evidence="1">
    <location>
        <begin position="82"/>
        <end position="102"/>
    </location>
</feature>
<feature type="transmembrane region" description="Helical" evidence="1">
    <location>
        <begin position="178"/>
        <end position="198"/>
    </location>
</feature>
<dbReference type="GO" id="GO:0004175">
    <property type="term" value="F:endopeptidase activity"/>
    <property type="evidence" value="ECO:0007669"/>
    <property type="project" value="UniProtKB-ARBA"/>
</dbReference>
<evidence type="ECO:0000313" key="4">
    <source>
        <dbReference type="Proteomes" id="UP000192391"/>
    </source>
</evidence>